<evidence type="ECO:0000313" key="1">
    <source>
        <dbReference type="EMBL" id="WUV51458.1"/>
    </source>
</evidence>
<proteinExistence type="predicted"/>
<keyword evidence="2" id="KW-1185">Reference proteome</keyword>
<gene>
    <name evidence="1" type="ORF">OG563_47140</name>
</gene>
<dbReference type="Proteomes" id="UP001432062">
    <property type="component" value="Chromosome"/>
</dbReference>
<organism evidence="1 2">
    <name type="scientific">Nocardia vinacea</name>
    <dbReference type="NCBI Taxonomy" id="96468"/>
    <lineage>
        <taxon>Bacteria</taxon>
        <taxon>Bacillati</taxon>
        <taxon>Actinomycetota</taxon>
        <taxon>Actinomycetes</taxon>
        <taxon>Mycobacteriales</taxon>
        <taxon>Nocardiaceae</taxon>
        <taxon>Nocardia</taxon>
    </lineage>
</organism>
<dbReference type="RefSeq" id="WP_329416286.1">
    <property type="nucleotide sequence ID" value="NZ_CP109441.1"/>
</dbReference>
<name>A0ABZ1Z7H8_9NOCA</name>
<evidence type="ECO:0000313" key="2">
    <source>
        <dbReference type="Proteomes" id="UP001432062"/>
    </source>
</evidence>
<dbReference type="EMBL" id="CP109441">
    <property type="protein sequence ID" value="WUV51458.1"/>
    <property type="molecule type" value="Genomic_DNA"/>
</dbReference>
<accession>A0ABZ1Z7H8</accession>
<protein>
    <submittedName>
        <fullName evidence="1">Uncharacterized protein</fullName>
    </submittedName>
</protein>
<reference evidence="1" key="1">
    <citation type="submission" date="2022-10" db="EMBL/GenBank/DDBJ databases">
        <title>The complete genomes of actinobacterial strains from the NBC collection.</title>
        <authorList>
            <person name="Joergensen T.S."/>
            <person name="Alvarez Arevalo M."/>
            <person name="Sterndorff E.B."/>
            <person name="Faurdal D."/>
            <person name="Vuksanovic O."/>
            <person name="Mourched A.-S."/>
            <person name="Charusanti P."/>
            <person name="Shaw S."/>
            <person name="Blin K."/>
            <person name="Weber T."/>
        </authorList>
    </citation>
    <scope>NUCLEOTIDE SEQUENCE</scope>
    <source>
        <strain evidence="1">NBC_01482</strain>
    </source>
</reference>
<sequence>MRAYDLDTAFQPPGLFQSHQTDADSGVRRLCAG</sequence>